<evidence type="ECO:0000256" key="1">
    <source>
        <dbReference type="ARBA" id="ARBA00022722"/>
    </source>
</evidence>
<proteinExistence type="predicted"/>
<reference evidence="5" key="1">
    <citation type="journal article" date="2021" name="Proc. Natl. Acad. Sci. U.S.A.">
        <title>A Catalog of Tens of Thousands of Viruses from Human Metagenomes Reveals Hidden Associations with Chronic Diseases.</title>
        <authorList>
            <person name="Tisza M.J."/>
            <person name="Buck C.B."/>
        </authorList>
    </citation>
    <scope>NUCLEOTIDE SEQUENCE</scope>
    <source>
        <strain evidence="5">Ctqpo8</strain>
    </source>
</reference>
<organism evidence="5">
    <name type="scientific">Siphoviridae sp. ctqpo8</name>
    <dbReference type="NCBI Taxonomy" id="2826469"/>
    <lineage>
        <taxon>Viruses</taxon>
        <taxon>Duplodnaviria</taxon>
        <taxon>Heunggongvirae</taxon>
        <taxon>Uroviricota</taxon>
        <taxon>Caudoviricetes</taxon>
    </lineage>
</organism>
<feature type="region of interest" description="Disordered" evidence="3">
    <location>
        <begin position="1"/>
        <end position="20"/>
    </location>
</feature>
<evidence type="ECO:0000259" key="4">
    <source>
        <dbReference type="SMART" id="SM00507"/>
    </source>
</evidence>
<evidence type="ECO:0000313" key="5">
    <source>
        <dbReference type="EMBL" id="DAD76513.1"/>
    </source>
</evidence>
<dbReference type="SMART" id="SM00507">
    <property type="entry name" value="HNHc"/>
    <property type="match status" value="1"/>
</dbReference>
<dbReference type="InterPro" id="IPR002711">
    <property type="entry name" value="HNH"/>
</dbReference>
<dbReference type="PANTHER" id="PTHR41286">
    <property type="entry name" value="HNH NUCLEASE YAJD-RELATED"/>
    <property type="match status" value="1"/>
</dbReference>
<protein>
    <submittedName>
        <fullName evidence="5">HNH endonuclease</fullName>
    </submittedName>
</protein>
<keyword evidence="5" id="KW-0255">Endonuclease</keyword>
<dbReference type="PANTHER" id="PTHR41286:SF1">
    <property type="entry name" value="HNH NUCLEASE YAJD-RELATED"/>
    <property type="match status" value="1"/>
</dbReference>
<evidence type="ECO:0000256" key="2">
    <source>
        <dbReference type="ARBA" id="ARBA00022801"/>
    </source>
</evidence>
<dbReference type="CDD" id="cd00085">
    <property type="entry name" value="HNHc"/>
    <property type="match status" value="1"/>
</dbReference>
<dbReference type="EMBL" id="BK014804">
    <property type="protein sequence ID" value="DAD76513.1"/>
    <property type="molecule type" value="Genomic_DNA"/>
</dbReference>
<dbReference type="Pfam" id="PF01844">
    <property type="entry name" value="HNH"/>
    <property type="match status" value="1"/>
</dbReference>
<dbReference type="GO" id="GO:0016787">
    <property type="term" value="F:hydrolase activity"/>
    <property type="evidence" value="ECO:0007669"/>
    <property type="project" value="UniProtKB-KW"/>
</dbReference>
<dbReference type="Gene3D" id="1.10.30.50">
    <property type="match status" value="1"/>
</dbReference>
<accession>A0A8S5M2H1</accession>
<keyword evidence="2" id="KW-0378">Hydrolase</keyword>
<dbReference type="InterPro" id="IPR003615">
    <property type="entry name" value="HNH_nuc"/>
</dbReference>
<feature type="domain" description="HNH nuclease" evidence="4">
    <location>
        <begin position="37"/>
        <end position="91"/>
    </location>
</feature>
<name>A0A8S5M2H1_9CAUD</name>
<evidence type="ECO:0000256" key="3">
    <source>
        <dbReference type="SAM" id="MobiDB-lite"/>
    </source>
</evidence>
<dbReference type="GO" id="GO:0004519">
    <property type="term" value="F:endonuclease activity"/>
    <property type="evidence" value="ECO:0007669"/>
    <property type="project" value="UniProtKB-KW"/>
</dbReference>
<dbReference type="GO" id="GO:0008270">
    <property type="term" value="F:zinc ion binding"/>
    <property type="evidence" value="ECO:0007669"/>
    <property type="project" value="InterPro"/>
</dbReference>
<keyword evidence="1" id="KW-0540">Nuclease</keyword>
<dbReference type="GO" id="GO:0003676">
    <property type="term" value="F:nucleic acid binding"/>
    <property type="evidence" value="ECO:0007669"/>
    <property type="project" value="InterPro"/>
</dbReference>
<sequence length="103" mass="11947">MPTIPKPTRRGYLPPRITQGRRLHDNGEFYRSTRWRRRRLQKLDADPLCEECKRRGLVTPATVVDHIVPINEGGAAMDMDNLQSLCDKCHNRKSGIEAHKSRR</sequence>